<dbReference type="GO" id="GO:0005770">
    <property type="term" value="C:late endosome"/>
    <property type="evidence" value="ECO:0007669"/>
    <property type="project" value="TreeGrafter"/>
</dbReference>
<accession>A0A922IGZ9</accession>
<evidence type="ECO:0000256" key="3">
    <source>
        <dbReference type="ARBA" id="ARBA00022448"/>
    </source>
</evidence>
<evidence type="ECO:0000313" key="8">
    <source>
        <dbReference type="EMBL" id="KAH7642091.1"/>
    </source>
</evidence>
<dbReference type="EMBL" id="SDOV01000004">
    <property type="protein sequence ID" value="KAH7642091.1"/>
    <property type="molecule type" value="Genomic_DNA"/>
</dbReference>
<evidence type="ECO:0000256" key="4">
    <source>
        <dbReference type="ARBA" id="ARBA00022927"/>
    </source>
</evidence>
<dbReference type="GO" id="GO:0006886">
    <property type="term" value="P:intracellular protein transport"/>
    <property type="evidence" value="ECO:0007669"/>
    <property type="project" value="TreeGrafter"/>
</dbReference>
<gene>
    <name evidence="9" type="primary">VPS35</name>
    <name evidence="9" type="ORF">DERF_003125</name>
    <name evidence="8" type="ORF">HUG17_5136</name>
</gene>
<keyword evidence="3 6" id="KW-0813">Transport</keyword>
<comment type="caution">
    <text evidence="9">The sequence shown here is derived from an EMBL/GenBank/DDBJ whole genome shotgun (WGS) entry which is preliminary data.</text>
</comment>
<protein>
    <recommendedName>
        <fullName evidence="6">Vacuolar protein sorting-associated protein 35</fullName>
    </recommendedName>
</protein>
<comment type="subcellular location">
    <subcellularLocation>
        <location evidence="1">Membrane</location>
        <topology evidence="1">Peripheral membrane protein</topology>
    </subcellularLocation>
</comment>
<name>A0A922IGZ9_DERFA</name>
<evidence type="ECO:0000313" key="10">
    <source>
        <dbReference type="Proteomes" id="UP000790347"/>
    </source>
</evidence>
<keyword evidence="4 6" id="KW-0653">Protein transport</keyword>
<proteinExistence type="inferred from homology"/>
<reference evidence="8" key="3">
    <citation type="journal article" date="2021" name="World Allergy Organ. J.">
        <title>Chromosome-level assembly of Dermatophagoides farinae genome and transcriptome reveals two novel allergens Der f 37 and Der f 39.</title>
        <authorList>
            <person name="Chen J."/>
            <person name="Cai Z."/>
            <person name="Fan D."/>
            <person name="Hu J."/>
            <person name="Hou Y."/>
            <person name="He Y."/>
            <person name="Zhang Z."/>
            <person name="Zhao Z."/>
            <person name="Gao P."/>
            <person name="Hu W."/>
            <person name="Sun J."/>
            <person name="Li J."/>
            <person name="Ji K."/>
        </authorList>
    </citation>
    <scope>NUCLEOTIDE SEQUENCE</scope>
    <source>
        <strain evidence="8">JKM2019</strain>
    </source>
</reference>
<dbReference type="PIRSF" id="PIRSF009375">
    <property type="entry name" value="Retromer_Vps35"/>
    <property type="match status" value="1"/>
</dbReference>
<sequence>MPQNQQRSPSTDEQQERLLDESLSIVKLQSFHMKCCLDKGKLMEALKHASNMLSELRTSALGPKSYYELFMAVTDQLRHLEMYLVDEFQRDHKVYELYELVQYAGSIIPRLYLLISVGLVYMKTSPHCRREILKDLVEMCRGVQHPLRGLFLRNFLLMTCRHVLPDQPAENLGNYEDNRKVMLMNHDGQQQQTQFVSSTLTNAITQQQNVDNKVADTATVMDSIDFVLTNFAEMNKLWVRMQHLGHTRERERREQERLELRLLVGTNLVRLSQLESVNVEMYSRVVLPGILEQVVSCKDAIAQEYLMESLIQVFPDEFHLSTLNPFLNSCAQLAPDVKVKKIIIALIDRLAQSHDVPLPEDLFDTFSKQISNIIANRPTIAIEDIISMYSSLINFSLKKMADSAKREEAINSVLGSTLKAIQDMNVVTINMRSNLGKEMCRFLKMPFNLGNSNSTYLSNDTDGSTKNKEEYGLIKMSLKLTNYKNLVKETTDIELHKQIILTLINATLENYSEDYLRPEDRLTSSEIQTFLTELCGPLVNGTNQVIVVNNSKSSPQKQPQPDVPVDDQDEEFIDEQLLLSRFIHFLLLPQCIDAGETSIQNGQTGGNENGGECLNDIDDSRSSSSSQLLDTTYLTLGSIKKILATGGSSRIRYTYPSLVFEALQLSLRYKKIKDTDDKWIKKCQKIYQFVNQLIVTLLKEGNCPELCLRLFLEAALNAAKSEIGDFESISYEFISQAFSIYEEEISDSKEQTLCLLLIIATVKNIKFDNIENFTPLRNQCCLNCGKLVKKSDQCRALLTASILFVTKDGTLEPEILKCFRKCLKIASSVLDIALQLQLYVEILSHLTLYVRYKNEDIDEIICSLIKQINEKNNDTPLSELANKQFQNSLVFFRKSGMNIGAE</sequence>
<evidence type="ECO:0000256" key="2">
    <source>
        <dbReference type="ARBA" id="ARBA00006536"/>
    </source>
</evidence>
<dbReference type="Pfam" id="PF03635">
    <property type="entry name" value="Vps35"/>
    <property type="match status" value="1"/>
</dbReference>
<dbReference type="PANTHER" id="PTHR11099">
    <property type="entry name" value="VACUOLAR SORTING PROTEIN 35"/>
    <property type="match status" value="1"/>
</dbReference>
<evidence type="ECO:0000256" key="7">
    <source>
        <dbReference type="SAM" id="MobiDB-lite"/>
    </source>
</evidence>
<dbReference type="GO" id="GO:0005829">
    <property type="term" value="C:cytosol"/>
    <property type="evidence" value="ECO:0007669"/>
    <property type="project" value="GOC"/>
</dbReference>
<dbReference type="GO" id="GO:0042147">
    <property type="term" value="P:retrograde transport, endosome to Golgi"/>
    <property type="evidence" value="ECO:0007669"/>
    <property type="project" value="InterPro"/>
</dbReference>
<evidence type="ECO:0000256" key="5">
    <source>
        <dbReference type="ARBA" id="ARBA00023136"/>
    </source>
</evidence>
<dbReference type="InterPro" id="IPR042491">
    <property type="entry name" value="Vps35_C"/>
</dbReference>
<dbReference type="GO" id="GO:0030906">
    <property type="term" value="C:retromer, cargo-selective complex"/>
    <property type="evidence" value="ECO:0007669"/>
    <property type="project" value="InterPro"/>
</dbReference>
<reference evidence="9" key="1">
    <citation type="submission" date="2013-05" db="EMBL/GenBank/DDBJ databases">
        <authorList>
            <person name="Yim A.K.Y."/>
            <person name="Chan T.F."/>
            <person name="Ji K.M."/>
            <person name="Liu X.Y."/>
            <person name="Zhou J.W."/>
            <person name="Li R.Q."/>
            <person name="Yang K.Y."/>
            <person name="Li J."/>
            <person name="Li M."/>
            <person name="Law P.T.W."/>
            <person name="Wu Y.L."/>
            <person name="Cai Z.L."/>
            <person name="Qin H."/>
            <person name="Bao Y."/>
            <person name="Leung R.K.K."/>
            <person name="Ng P.K.S."/>
            <person name="Zou J."/>
            <person name="Zhong X.J."/>
            <person name="Ran P.X."/>
            <person name="Zhong N.S."/>
            <person name="Liu Z.G."/>
            <person name="Tsui S.K.W."/>
        </authorList>
    </citation>
    <scope>NUCLEOTIDE SEQUENCE</scope>
    <source>
        <strain evidence="9">Derf</strain>
        <tissue evidence="9">Whole organism</tissue>
    </source>
</reference>
<organism evidence="9 10">
    <name type="scientific">Dermatophagoides farinae</name>
    <name type="common">American house dust mite</name>
    <dbReference type="NCBI Taxonomy" id="6954"/>
    <lineage>
        <taxon>Eukaryota</taxon>
        <taxon>Metazoa</taxon>
        <taxon>Ecdysozoa</taxon>
        <taxon>Arthropoda</taxon>
        <taxon>Chelicerata</taxon>
        <taxon>Arachnida</taxon>
        <taxon>Acari</taxon>
        <taxon>Acariformes</taxon>
        <taxon>Sarcoptiformes</taxon>
        <taxon>Astigmata</taxon>
        <taxon>Psoroptidia</taxon>
        <taxon>Analgoidea</taxon>
        <taxon>Pyroglyphidae</taxon>
        <taxon>Dermatophagoidinae</taxon>
        <taxon>Dermatophagoides</taxon>
    </lineage>
</organism>
<reference evidence="9" key="4">
    <citation type="journal article" date="2022" name="Res Sq">
        <title>Comparative Genomics Reveals Insights into the Divergent Evolution of Astigmatic Mites and Household Pest Adaptations.</title>
        <authorList>
            <person name="Xiong Q."/>
            <person name="Wan A.T.-Y."/>
            <person name="Liu X.-Y."/>
            <person name="Fung C.S.-H."/>
            <person name="Xiao X."/>
            <person name="Malainual N."/>
            <person name="Hou J."/>
            <person name="Wang L."/>
            <person name="Wang M."/>
            <person name="Yang K."/>
            <person name="Cui Y."/>
            <person name="Leung E."/>
            <person name="Nong W."/>
            <person name="Shin S.-K."/>
            <person name="Au S."/>
            <person name="Jeong K.Y."/>
            <person name="Chew F.T."/>
            <person name="Hui J."/>
            <person name="Leung T.F."/>
            <person name="Tungtrongchitr A."/>
            <person name="Zhong N."/>
            <person name="Liu Z."/>
            <person name="Tsui S."/>
        </authorList>
    </citation>
    <scope>NUCLEOTIDE SEQUENCE</scope>
    <source>
        <strain evidence="9">Derf</strain>
        <tissue evidence="9">Whole organism</tissue>
    </source>
</reference>
<dbReference type="InterPro" id="IPR005378">
    <property type="entry name" value="Vps35"/>
</dbReference>
<reference evidence="8" key="2">
    <citation type="submission" date="2020-06" db="EMBL/GenBank/DDBJ databases">
        <authorList>
            <person name="Ji K."/>
            <person name="Li J."/>
        </authorList>
    </citation>
    <scope>NUCLEOTIDE SEQUENCE</scope>
    <source>
        <strain evidence="8">JKM2019</strain>
        <tissue evidence="8">Whole body</tissue>
    </source>
</reference>
<evidence type="ECO:0000256" key="1">
    <source>
        <dbReference type="ARBA" id="ARBA00004170"/>
    </source>
</evidence>
<dbReference type="PANTHER" id="PTHR11099:SF0">
    <property type="entry name" value="VACUOLAR PROTEIN SORTING-ASSOCIATED PROTEIN 35"/>
    <property type="match status" value="1"/>
</dbReference>
<comment type="similarity">
    <text evidence="2 6">Belongs to the VPS35 family.</text>
</comment>
<feature type="region of interest" description="Disordered" evidence="7">
    <location>
        <begin position="600"/>
        <end position="623"/>
    </location>
</feature>
<dbReference type="OrthoDB" id="10258141at2759"/>
<evidence type="ECO:0000256" key="6">
    <source>
        <dbReference type="PIRNR" id="PIRNR009375"/>
    </source>
</evidence>
<keyword evidence="5" id="KW-0472">Membrane</keyword>
<dbReference type="EMBL" id="ASGP02000001">
    <property type="protein sequence ID" value="KAH9529233.1"/>
    <property type="molecule type" value="Genomic_DNA"/>
</dbReference>
<keyword evidence="10" id="KW-1185">Reference proteome</keyword>
<dbReference type="Gene3D" id="1.25.40.660">
    <property type="entry name" value="Vacuolar protein sorting-associated protein 35, helical subcomplex Vps35-C"/>
    <property type="match status" value="1"/>
</dbReference>
<dbReference type="Proteomes" id="UP000790347">
    <property type="component" value="Unassembled WGS sequence"/>
</dbReference>
<dbReference type="AlphaFoldDB" id="A0A922IGZ9"/>
<dbReference type="Proteomes" id="UP000828236">
    <property type="component" value="Unassembled WGS sequence"/>
</dbReference>
<comment type="function">
    <text evidence="6">Plays a role in vesicular protein sorting.</text>
</comment>
<evidence type="ECO:0000313" key="9">
    <source>
        <dbReference type="EMBL" id="KAH9529233.1"/>
    </source>
</evidence>